<dbReference type="EMBL" id="OMOJ01000001">
    <property type="protein sequence ID" value="SPF78258.1"/>
    <property type="molecule type" value="Genomic_DNA"/>
</dbReference>
<dbReference type="OrthoDB" id="2436196at2"/>
<evidence type="ECO:0000259" key="3">
    <source>
        <dbReference type="PROSITE" id="PS51186"/>
    </source>
</evidence>
<dbReference type="InterPro" id="IPR016181">
    <property type="entry name" value="Acyl_CoA_acyltransferase"/>
</dbReference>
<dbReference type="InterPro" id="IPR000182">
    <property type="entry name" value="GNAT_dom"/>
</dbReference>
<keyword evidence="2" id="KW-0012">Acyltransferase</keyword>
<dbReference type="GO" id="GO:0016747">
    <property type="term" value="F:acyltransferase activity, transferring groups other than amino-acyl groups"/>
    <property type="evidence" value="ECO:0007669"/>
    <property type="project" value="InterPro"/>
</dbReference>
<name>A0A2R8AQ91_9RHOB</name>
<dbReference type="Gene3D" id="1.10.10.10">
    <property type="entry name" value="Winged helix-like DNA-binding domain superfamily/Winged helix DNA-binding domain"/>
    <property type="match status" value="1"/>
</dbReference>
<evidence type="ECO:0000256" key="2">
    <source>
        <dbReference type="ARBA" id="ARBA00023315"/>
    </source>
</evidence>
<feature type="domain" description="N-acetyltransferase" evidence="3">
    <location>
        <begin position="141"/>
        <end position="292"/>
    </location>
</feature>
<dbReference type="InterPro" id="IPR036388">
    <property type="entry name" value="WH-like_DNA-bd_sf"/>
</dbReference>
<keyword evidence="1" id="KW-0808">Transferase</keyword>
<protein>
    <recommendedName>
        <fullName evidence="3">N-acetyltransferase domain-containing protein</fullName>
    </recommendedName>
</protein>
<dbReference type="Gene3D" id="3.40.630.30">
    <property type="match status" value="1"/>
</dbReference>
<evidence type="ECO:0000313" key="4">
    <source>
        <dbReference type="EMBL" id="SPF78258.1"/>
    </source>
</evidence>
<dbReference type="PANTHER" id="PTHR43877">
    <property type="entry name" value="AMINOALKYLPHOSPHONATE N-ACETYLTRANSFERASE-RELATED-RELATED"/>
    <property type="match status" value="1"/>
</dbReference>
<dbReference type="CDD" id="cd04301">
    <property type="entry name" value="NAT_SF"/>
    <property type="match status" value="1"/>
</dbReference>
<dbReference type="SUPFAM" id="SSF55729">
    <property type="entry name" value="Acyl-CoA N-acyltransferases (Nat)"/>
    <property type="match status" value="1"/>
</dbReference>
<dbReference type="InterPro" id="IPR036390">
    <property type="entry name" value="WH_DNA-bd_sf"/>
</dbReference>
<dbReference type="Pfam" id="PF12802">
    <property type="entry name" value="MarR_2"/>
    <property type="match status" value="1"/>
</dbReference>
<dbReference type="SUPFAM" id="SSF46785">
    <property type="entry name" value="Winged helix' DNA-binding domain"/>
    <property type="match status" value="1"/>
</dbReference>
<dbReference type="AlphaFoldDB" id="A0A2R8AQ91"/>
<gene>
    <name evidence="4" type="ORF">PRI8871_00853</name>
</gene>
<proteinExistence type="predicted"/>
<evidence type="ECO:0000313" key="5">
    <source>
        <dbReference type="Proteomes" id="UP000244904"/>
    </source>
</evidence>
<keyword evidence="5" id="KW-1185">Reference proteome</keyword>
<dbReference type="GO" id="GO:0003700">
    <property type="term" value="F:DNA-binding transcription factor activity"/>
    <property type="evidence" value="ECO:0007669"/>
    <property type="project" value="InterPro"/>
</dbReference>
<dbReference type="PROSITE" id="PS51186">
    <property type="entry name" value="GNAT"/>
    <property type="match status" value="1"/>
</dbReference>
<dbReference type="InterPro" id="IPR050832">
    <property type="entry name" value="Bact_Acetyltransf"/>
</dbReference>
<dbReference type="Pfam" id="PF00583">
    <property type="entry name" value="Acetyltransf_1"/>
    <property type="match status" value="1"/>
</dbReference>
<sequence length="292" mass="32237">MTSDSIARIRRFNRAVTTETGALDSSFLGRGRPLGVARVLNAVGHGMTDVAEIRDYLGLDSGLLSRILRSLEGEGLITTAPSADDARRRVATLTEAGAQEYQAYEDLSDAQAQNILNRHPKPQALLAAMDLVASALGRDRIDIRECDPAGEDAIYCFNLYFAELSRRFEEGYDAVKAGPPDADQMRRPKGAFFIAYSDGLPIGCVILKGYGRDWAEIKRLWVADSARGLGLAHRLMAAAEDAALSLGITTLRLDTNHRLPEAIAMYRKTGWYEIPRFNDDPYPDHFFEKKLG</sequence>
<accession>A0A2R8AQ91</accession>
<dbReference type="PANTHER" id="PTHR43877:SF2">
    <property type="entry name" value="AMINOALKYLPHOSPHONATE N-ACETYLTRANSFERASE-RELATED"/>
    <property type="match status" value="1"/>
</dbReference>
<dbReference type="InterPro" id="IPR000835">
    <property type="entry name" value="HTH_MarR-typ"/>
</dbReference>
<dbReference type="RefSeq" id="WP_108884916.1">
    <property type="nucleotide sequence ID" value="NZ_OMOJ01000001.1"/>
</dbReference>
<dbReference type="Proteomes" id="UP000244904">
    <property type="component" value="Unassembled WGS sequence"/>
</dbReference>
<evidence type="ECO:0000256" key="1">
    <source>
        <dbReference type="ARBA" id="ARBA00022679"/>
    </source>
</evidence>
<organism evidence="4 5">
    <name type="scientific">Pseudoprimorskyibacter insulae</name>
    <dbReference type="NCBI Taxonomy" id="1695997"/>
    <lineage>
        <taxon>Bacteria</taxon>
        <taxon>Pseudomonadati</taxon>
        <taxon>Pseudomonadota</taxon>
        <taxon>Alphaproteobacteria</taxon>
        <taxon>Rhodobacterales</taxon>
        <taxon>Paracoccaceae</taxon>
        <taxon>Pseudoprimorskyibacter</taxon>
    </lineage>
</organism>
<reference evidence="5" key="1">
    <citation type="submission" date="2018-03" db="EMBL/GenBank/DDBJ databases">
        <authorList>
            <person name="Rodrigo-Torres L."/>
            <person name="Arahal R. D."/>
            <person name="Lucena T."/>
        </authorList>
    </citation>
    <scope>NUCLEOTIDE SEQUENCE [LARGE SCALE GENOMIC DNA]</scope>
    <source>
        <strain evidence="5">CECT 8871</strain>
    </source>
</reference>